<evidence type="ECO:0000313" key="1">
    <source>
        <dbReference type="EMBL" id="XCC56917.1"/>
    </source>
</evidence>
<sequence length="79" mass="9261">MHTDTEILEDSTPRINLATSDDIRREMAKVYRETRFNKILPNNGSKLVYMLINILKAYEVTEIEKRLVELEKAHLKGDK</sequence>
<organism evidence="1">
    <name type="scientific">Polynucleobacter sp. UK-FUSCHL-C3</name>
    <dbReference type="NCBI Taxonomy" id="2955208"/>
    <lineage>
        <taxon>Bacteria</taxon>
        <taxon>Pseudomonadati</taxon>
        <taxon>Pseudomonadota</taxon>
        <taxon>Betaproteobacteria</taxon>
        <taxon>Burkholderiales</taxon>
        <taxon>Burkholderiaceae</taxon>
        <taxon>Polynucleobacter</taxon>
    </lineage>
</organism>
<dbReference type="AlphaFoldDB" id="A0AAU7ZZV4"/>
<dbReference type="EMBL" id="CP099959">
    <property type="protein sequence ID" value="XCC56917.1"/>
    <property type="molecule type" value="Genomic_DNA"/>
</dbReference>
<name>A0AAU7ZZV4_9BURK</name>
<gene>
    <name evidence="1" type="ORF">NKE59_05275</name>
</gene>
<accession>A0AAU7ZZV4</accession>
<dbReference type="RefSeq" id="WP_353437918.1">
    <property type="nucleotide sequence ID" value="NZ_CP099959.1"/>
</dbReference>
<proteinExistence type="predicted"/>
<protein>
    <submittedName>
        <fullName evidence="1">Uncharacterized protein</fullName>
    </submittedName>
</protein>
<reference evidence="1" key="1">
    <citation type="submission" date="2022-06" db="EMBL/GenBank/DDBJ databases">
        <title>New Polynucleobacter species.</title>
        <authorList>
            <person name="Hahn M.W."/>
        </authorList>
    </citation>
    <scope>NUCLEOTIDE SEQUENCE</scope>
    <source>
        <strain evidence="1">UK-FUSCHL-C3</strain>
    </source>
</reference>